<dbReference type="InterPro" id="IPR011990">
    <property type="entry name" value="TPR-like_helical_dom_sf"/>
</dbReference>
<sequence length="285" mass="32552">MTTYFGAFKKYCEAIKEPGGRKNAMLYLSRSATSHIIGRYEDGPVAAKRVQSLGHAWYFRGVNEDCLGYYKESIQSYRQALSLASTPQMKQQAREAFETAQEMNAHSRTPIYIAPFQRIDYLFKTEPKLRLLLILESPKTPLTQLELTRGPGIDVKSRRCCILKTNSPMFDFPFFREAKGSSTGVGLGRIHTVYEAWMDDNAIEKRPLNERASFLLRRPNTYGPILVQKTTFLKSAVDVSKRSEDILCFEKVDRDELLSDTFEDLRAGWVELKGSGERPMTVHIL</sequence>
<evidence type="ECO:0000313" key="2">
    <source>
        <dbReference type="Proteomes" id="UP001221757"/>
    </source>
</evidence>
<proteinExistence type="predicted"/>
<dbReference type="AlphaFoldDB" id="A0AAD7GJ93"/>
<organism evidence="1 2">
    <name type="scientific">Mycena rosella</name>
    <name type="common">Pink bonnet</name>
    <name type="synonym">Agaricus rosellus</name>
    <dbReference type="NCBI Taxonomy" id="1033263"/>
    <lineage>
        <taxon>Eukaryota</taxon>
        <taxon>Fungi</taxon>
        <taxon>Dikarya</taxon>
        <taxon>Basidiomycota</taxon>
        <taxon>Agaricomycotina</taxon>
        <taxon>Agaricomycetes</taxon>
        <taxon>Agaricomycetidae</taxon>
        <taxon>Agaricales</taxon>
        <taxon>Marasmiineae</taxon>
        <taxon>Mycenaceae</taxon>
        <taxon>Mycena</taxon>
    </lineage>
</organism>
<dbReference type="Gene3D" id="1.25.40.10">
    <property type="entry name" value="Tetratricopeptide repeat domain"/>
    <property type="match status" value="1"/>
</dbReference>
<reference evidence="1" key="1">
    <citation type="submission" date="2023-03" db="EMBL/GenBank/DDBJ databases">
        <title>Massive genome expansion in bonnet fungi (Mycena s.s.) driven by repeated elements and novel gene families across ecological guilds.</title>
        <authorList>
            <consortium name="Lawrence Berkeley National Laboratory"/>
            <person name="Harder C.B."/>
            <person name="Miyauchi S."/>
            <person name="Viragh M."/>
            <person name="Kuo A."/>
            <person name="Thoen E."/>
            <person name="Andreopoulos B."/>
            <person name="Lu D."/>
            <person name="Skrede I."/>
            <person name="Drula E."/>
            <person name="Henrissat B."/>
            <person name="Morin E."/>
            <person name="Kohler A."/>
            <person name="Barry K."/>
            <person name="LaButti K."/>
            <person name="Morin E."/>
            <person name="Salamov A."/>
            <person name="Lipzen A."/>
            <person name="Mereny Z."/>
            <person name="Hegedus B."/>
            <person name="Baldrian P."/>
            <person name="Stursova M."/>
            <person name="Weitz H."/>
            <person name="Taylor A."/>
            <person name="Grigoriev I.V."/>
            <person name="Nagy L.G."/>
            <person name="Martin F."/>
            <person name="Kauserud H."/>
        </authorList>
    </citation>
    <scope>NUCLEOTIDE SEQUENCE</scope>
    <source>
        <strain evidence="1">CBHHK067</strain>
    </source>
</reference>
<protein>
    <submittedName>
        <fullName evidence="1">Uncharacterized protein</fullName>
    </submittedName>
</protein>
<dbReference type="SUPFAM" id="SSF48452">
    <property type="entry name" value="TPR-like"/>
    <property type="match status" value="1"/>
</dbReference>
<dbReference type="Proteomes" id="UP001221757">
    <property type="component" value="Unassembled WGS sequence"/>
</dbReference>
<accession>A0AAD7GJ93</accession>
<keyword evidence="2" id="KW-1185">Reference proteome</keyword>
<dbReference type="EMBL" id="JARKIE010000046">
    <property type="protein sequence ID" value="KAJ7693392.1"/>
    <property type="molecule type" value="Genomic_DNA"/>
</dbReference>
<name>A0AAD7GJ93_MYCRO</name>
<evidence type="ECO:0000313" key="1">
    <source>
        <dbReference type="EMBL" id="KAJ7693392.1"/>
    </source>
</evidence>
<comment type="caution">
    <text evidence="1">The sequence shown here is derived from an EMBL/GenBank/DDBJ whole genome shotgun (WGS) entry which is preliminary data.</text>
</comment>
<gene>
    <name evidence="1" type="ORF">B0H17DRAFT_1132548</name>
</gene>